<reference evidence="1 2" key="1">
    <citation type="submission" date="2023-08" db="EMBL/GenBank/DDBJ databases">
        <title>New molecular markers tilS and rpoB for phylogenetic and monitoring studies of the genus Thiothrix biodiversity.</title>
        <authorList>
            <person name="Ravin N.V."/>
            <person name="Smolyakov D."/>
            <person name="Markov N.D."/>
            <person name="Beletsky A.V."/>
            <person name="Mardanov A.V."/>
            <person name="Rudenko T.S."/>
            <person name="Grabovich M.Y."/>
        </authorList>
    </citation>
    <scope>NUCLEOTIDE SEQUENCE [LARGE SCALE GENOMIC DNA]</scope>
    <source>
        <strain evidence="1 2">H33</strain>
    </source>
</reference>
<evidence type="ECO:0000313" key="2">
    <source>
        <dbReference type="Proteomes" id="UP001223336"/>
    </source>
</evidence>
<proteinExistence type="predicted"/>
<dbReference type="EMBL" id="JAVFKN010000012">
    <property type="protein sequence ID" value="MDQ5768882.1"/>
    <property type="molecule type" value="Genomic_DNA"/>
</dbReference>
<protein>
    <submittedName>
        <fullName evidence="1">Uncharacterized protein</fullName>
    </submittedName>
</protein>
<dbReference type="RefSeq" id="WP_308134832.1">
    <property type="nucleotide sequence ID" value="NZ_JAVFKN010000012.1"/>
</dbReference>
<organism evidence="1 2">
    <name type="scientific">Thiothrix subterranea</name>
    <dbReference type="NCBI Taxonomy" id="2735563"/>
    <lineage>
        <taxon>Bacteria</taxon>
        <taxon>Pseudomonadati</taxon>
        <taxon>Pseudomonadota</taxon>
        <taxon>Gammaproteobacteria</taxon>
        <taxon>Thiotrichales</taxon>
        <taxon>Thiotrichaceae</taxon>
        <taxon>Thiothrix</taxon>
    </lineage>
</organism>
<comment type="caution">
    <text evidence="1">The sequence shown here is derived from an EMBL/GenBank/DDBJ whole genome shotgun (WGS) entry which is preliminary data.</text>
</comment>
<dbReference type="InterPro" id="IPR011990">
    <property type="entry name" value="TPR-like_helical_dom_sf"/>
</dbReference>
<evidence type="ECO:0000313" key="1">
    <source>
        <dbReference type="EMBL" id="MDQ5768882.1"/>
    </source>
</evidence>
<dbReference type="Proteomes" id="UP001223336">
    <property type="component" value="Unassembled WGS sequence"/>
</dbReference>
<accession>A0ABU0Y7W8</accession>
<keyword evidence="2" id="KW-1185">Reference proteome</keyword>
<dbReference type="Gene3D" id="1.25.40.10">
    <property type="entry name" value="Tetratricopeptide repeat domain"/>
    <property type="match status" value="1"/>
</dbReference>
<sequence>MSIDESSVLSELNNILKSRHFRSRKVLRAFLHYVVMQTLAGNIAKITQYAIAVEGLGKSPDFNSATDPLIRIQAGRLRKLLDEYYASEGRFDPITIELAIRGYHATFTHSITQTVYQPVMLAQTSFSLSQGPSIVCIPRTFMSNPDSWSLITRLTRDYVNILTHFNGCQVIFAQETRWQSRDALQQHHTDFALFLDLHTATAEHYRLKCSLIHVPTEQTAWAQSFTLNAHFGDSQSQLQAIFRRIAHDTLGYEQGVAHHVWARYLVDSGKPIAAHCQVMLALRQQLWERSPAAFQRSVKICEQRLAHVPNDVQAMIVYADYCRMDYLFQYRQIETLEERIAYITETLLQLAPGNAYSHLYYALSCLLSAEYDACLAALQQAQAINPLDTHLETIAELIHDGLTQEKSIAPI</sequence>
<gene>
    <name evidence="1" type="ORF">RCC75_10100</name>
</gene>
<name>A0ABU0Y7W8_9GAMM</name>